<evidence type="ECO:0000313" key="1">
    <source>
        <dbReference type="EMBL" id="SDU21743.1"/>
    </source>
</evidence>
<dbReference type="STRING" id="1434072.SAMN05216210_2470"/>
<proteinExistence type="predicted"/>
<keyword evidence="2" id="KW-1185">Reference proteome</keyword>
<organism evidence="1 2">
    <name type="scientific">Halopseudomonas salegens</name>
    <dbReference type="NCBI Taxonomy" id="1434072"/>
    <lineage>
        <taxon>Bacteria</taxon>
        <taxon>Pseudomonadati</taxon>
        <taxon>Pseudomonadota</taxon>
        <taxon>Gammaproteobacteria</taxon>
        <taxon>Pseudomonadales</taxon>
        <taxon>Pseudomonadaceae</taxon>
        <taxon>Halopseudomonas</taxon>
    </lineage>
</organism>
<gene>
    <name evidence="1" type="ORF">SAMN05216210_2470</name>
</gene>
<sequence>MHNKSLHGTSSPPLRGYKLARELKRYTSCVNDGSKLTHLSAISSV</sequence>
<protein>
    <submittedName>
        <fullName evidence="1">Uncharacterized protein</fullName>
    </submittedName>
</protein>
<dbReference type="Proteomes" id="UP000243924">
    <property type="component" value="Chromosome I"/>
</dbReference>
<reference evidence="2" key="1">
    <citation type="submission" date="2016-10" db="EMBL/GenBank/DDBJ databases">
        <authorList>
            <person name="Varghese N."/>
            <person name="Submissions S."/>
        </authorList>
    </citation>
    <scope>NUCLEOTIDE SEQUENCE [LARGE SCALE GENOMIC DNA]</scope>
    <source>
        <strain evidence="2">CECT 8338</strain>
    </source>
</reference>
<name>A0A1H2GPX8_9GAMM</name>
<dbReference type="EMBL" id="LT629787">
    <property type="protein sequence ID" value="SDU21743.1"/>
    <property type="molecule type" value="Genomic_DNA"/>
</dbReference>
<dbReference type="AlphaFoldDB" id="A0A1H2GPX8"/>
<accession>A0A1H2GPX8</accession>
<evidence type="ECO:0000313" key="2">
    <source>
        <dbReference type="Proteomes" id="UP000243924"/>
    </source>
</evidence>